<dbReference type="Pfam" id="PF13673">
    <property type="entry name" value="Acetyltransf_10"/>
    <property type="match status" value="1"/>
</dbReference>
<name>A0A344LVZ9_9FLAO</name>
<keyword evidence="2" id="KW-0808">Transferase</keyword>
<evidence type="ECO:0000259" key="1">
    <source>
        <dbReference type="Pfam" id="PF13673"/>
    </source>
</evidence>
<sequence length="230" mass="25871">MKIINPIIDPKIHLTKKSSIFSSSLYTKKNPLPDEDVLEPVEFTIEKARSAHTFWIKQICEVTSSSAAARGTGISGRPPEMLEAKMKKGEAVIAFASDGRWAGFSFISAWEDGKYVSNSGLIVAPEFRHTGLAKRIKKEIFDLSREKYPDARIFSLTSSLAVMKMNHDLGFEPVTFSELTNDDVFWENCKTCVNCPILKSKERKNCLCTAMLYDPNKNSSFLHTNVLPKR</sequence>
<organism evidence="2 3">
    <name type="scientific">Flavobacterium fluviale</name>
    <dbReference type="NCBI Taxonomy" id="2249356"/>
    <lineage>
        <taxon>Bacteria</taxon>
        <taxon>Pseudomonadati</taxon>
        <taxon>Bacteroidota</taxon>
        <taxon>Flavobacteriia</taxon>
        <taxon>Flavobacteriales</taxon>
        <taxon>Flavobacteriaceae</taxon>
        <taxon>Flavobacterium</taxon>
    </lineage>
</organism>
<protein>
    <submittedName>
        <fullName evidence="2">GNAT family N-acetyltransferase</fullName>
    </submittedName>
</protein>
<dbReference type="Proteomes" id="UP000251561">
    <property type="component" value="Chromosome"/>
</dbReference>
<dbReference type="AlphaFoldDB" id="A0A344LVZ9"/>
<dbReference type="SUPFAM" id="SSF55729">
    <property type="entry name" value="Acyl-CoA N-acyltransferases (Nat)"/>
    <property type="match status" value="1"/>
</dbReference>
<evidence type="ECO:0000313" key="3">
    <source>
        <dbReference type="Proteomes" id="UP000251561"/>
    </source>
</evidence>
<dbReference type="InterPro" id="IPR000182">
    <property type="entry name" value="GNAT_dom"/>
</dbReference>
<evidence type="ECO:0000313" key="2">
    <source>
        <dbReference type="EMBL" id="AXB58091.1"/>
    </source>
</evidence>
<dbReference type="CDD" id="cd04301">
    <property type="entry name" value="NAT_SF"/>
    <property type="match status" value="1"/>
</dbReference>
<reference evidence="2 3" key="1">
    <citation type="submission" date="2018-06" db="EMBL/GenBank/DDBJ databases">
        <title>Genome sequencing of Flavobacterium.</title>
        <authorList>
            <person name="Baek M.-G."/>
            <person name="Yi H."/>
        </authorList>
    </citation>
    <scope>NUCLEOTIDE SEQUENCE [LARGE SCALE GENOMIC DNA]</scope>
    <source>
        <strain evidence="2 3">HYN0086</strain>
    </source>
</reference>
<gene>
    <name evidence="2" type="ORF">HYN86_16420</name>
</gene>
<dbReference type="Gene3D" id="3.40.630.30">
    <property type="match status" value="1"/>
</dbReference>
<dbReference type="KEGG" id="ffl:HYN86_16420"/>
<keyword evidence="3" id="KW-1185">Reference proteome</keyword>
<dbReference type="EMBL" id="CP030261">
    <property type="protein sequence ID" value="AXB58091.1"/>
    <property type="molecule type" value="Genomic_DNA"/>
</dbReference>
<dbReference type="InterPro" id="IPR016181">
    <property type="entry name" value="Acyl_CoA_acyltransferase"/>
</dbReference>
<dbReference type="OrthoDB" id="9812988at2"/>
<dbReference type="RefSeq" id="WP_113679020.1">
    <property type="nucleotide sequence ID" value="NZ_CP030261.1"/>
</dbReference>
<dbReference type="GO" id="GO:0016747">
    <property type="term" value="F:acyltransferase activity, transferring groups other than amino-acyl groups"/>
    <property type="evidence" value="ECO:0007669"/>
    <property type="project" value="InterPro"/>
</dbReference>
<feature type="domain" description="N-acetyltransferase" evidence="1">
    <location>
        <begin position="79"/>
        <end position="174"/>
    </location>
</feature>
<accession>A0A344LVZ9</accession>
<proteinExistence type="predicted"/>